<evidence type="ECO:0000256" key="7">
    <source>
        <dbReference type="PROSITE-ProRule" id="PRU00169"/>
    </source>
</evidence>
<evidence type="ECO:0000259" key="10">
    <source>
        <dbReference type="PROSITE" id="PS51755"/>
    </source>
</evidence>
<sequence length="232" mass="26158">MRILVADDDREIVELLNIYLHNEGYDVIKAYNGHQALSYIKNDVDHEIGLIILDIMMPKVDGMQVLDKLRAANYETPVLMLSAKSSDQDKIQGLTSGADDYVTKPFNPLEIIARVKSILRRQSTYQKEVAEPDVIEIGPLIIRRASHEVKTLTDKDIQLTALEFGILYLLASHPNQVFSAEEIFEAVWNQESIVSAKTVMVHVSHLRDKIEAATEGERVIQTVWGVGYKIEG</sequence>
<dbReference type="Pfam" id="PF00072">
    <property type="entry name" value="Response_reg"/>
    <property type="match status" value="1"/>
</dbReference>
<dbReference type="FunFam" id="1.10.10.10:FF:000018">
    <property type="entry name" value="DNA-binding response regulator ResD"/>
    <property type="match status" value="1"/>
</dbReference>
<accession>A0A929QSD4</accession>
<evidence type="ECO:0000256" key="5">
    <source>
        <dbReference type="ARBA" id="ARBA00023159"/>
    </source>
</evidence>
<dbReference type="InterPro" id="IPR001789">
    <property type="entry name" value="Sig_transdc_resp-reg_receiver"/>
</dbReference>
<dbReference type="GO" id="GO:0032993">
    <property type="term" value="C:protein-DNA complex"/>
    <property type="evidence" value="ECO:0007669"/>
    <property type="project" value="TreeGrafter"/>
</dbReference>
<gene>
    <name evidence="11" type="ORF">HXK00_00785</name>
</gene>
<keyword evidence="5" id="KW-0010">Activator</keyword>
<dbReference type="InterPro" id="IPR039420">
    <property type="entry name" value="WalR-like"/>
</dbReference>
<dbReference type="InterPro" id="IPR016032">
    <property type="entry name" value="Sig_transdc_resp-reg_C-effctor"/>
</dbReference>
<dbReference type="GO" id="GO:0000976">
    <property type="term" value="F:transcription cis-regulatory region binding"/>
    <property type="evidence" value="ECO:0007669"/>
    <property type="project" value="TreeGrafter"/>
</dbReference>
<evidence type="ECO:0000259" key="9">
    <source>
        <dbReference type="PROSITE" id="PS50110"/>
    </source>
</evidence>
<evidence type="ECO:0000256" key="2">
    <source>
        <dbReference type="ARBA" id="ARBA00023012"/>
    </source>
</evidence>
<protein>
    <submittedName>
        <fullName evidence="11">Response regulator transcription factor</fullName>
    </submittedName>
</protein>
<feature type="DNA-binding region" description="OmpR/PhoB-type" evidence="8">
    <location>
        <begin position="132"/>
        <end position="232"/>
    </location>
</feature>
<evidence type="ECO:0000256" key="6">
    <source>
        <dbReference type="ARBA" id="ARBA00023163"/>
    </source>
</evidence>
<dbReference type="Gene3D" id="3.40.50.2300">
    <property type="match status" value="1"/>
</dbReference>
<dbReference type="CDD" id="cd00383">
    <property type="entry name" value="trans_reg_C"/>
    <property type="match status" value="1"/>
</dbReference>
<proteinExistence type="predicted"/>
<feature type="domain" description="OmpR/PhoB-type" evidence="10">
    <location>
        <begin position="132"/>
        <end position="232"/>
    </location>
</feature>
<dbReference type="GO" id="GO:0000156">
    <property type="term" value="F:phosphorelay response regulator activity"/>
    <property type="evidence" value="ECO:0007669"/>
    <property type="project" value="TreeGrafter"/>
</dbReference>
<dbReference type="PANTHER" id="PTHR48111:SF10">
    <property type="entry name" value="STAGE 0 SPORULATION PROTEIN A HOMOLOG"/>
    <property type="match status" value="1"/>
</dbReference>
<dbReference type="PROSITE" id="PS50110">
    <property type="entry name" value="RESPONSE_REGULATORY"/>
    <property type="match status" value="1"/>
</dbReference>
<feature type="domain" description="Response regulatory" evidence="9">
    <location>
        <begin position="2"/>
        <end position="119"/>
    </location>
</feature>
<dbReference type="GO" id="GO:0006355">
    <property type="term" value="P:regulation of DNA-templated transcription"/>
    <property type="evidence" value="ECO:0007669"/>
    <property type="project" value="InterPro"/>
</dbReference>
<reference evidence="11" key="1">
    <citation type="submission" date="2020-04" db="EMBL/GenBank/DDBJ databases">
        <title>Deep metagenomics examines the oral microbiome during advanced dental caries in children, revealing novel taxa and co-occurrences with host molecules.</title>
        <authorList>
            <person name="Baker J.L."/>
            <person name="Morton J.T."/>
            <person name="Dinis M."/>
            <person name="Alvarez R."/>
            <person name="Tran N.C."/>
            <person name="Knight R."/>
            <person name="Edlund A."/>
        </authorList>
    </citation>
    <scope>NUCLEOTIDE SEQUENCE</scope>
    <source>
        <strain evidence="11">JCVI_23_bin.16</strain>
    </source>
</reference>
<evidence type="ECO:0000256" key="1">
    <source>
        <dbReference type="ARBA" id="ARBA00022553"/>
    </source>
</evidence>
<evidence type="ECO:0000256" key="4">
    <source>
        <dbReference type="ARBA" id="ARBA00023125"/>
    </source>
</evidence>
<dbReference type="Gene3D" id="1.10.10.10">
    <property type="entry name" value="Winged helix-like DNA-binding domain superfamily/Winged helix DNA-binding domain"/>
    <property type="match status" value="1"/>
</dbReference>
<keyword evidence="6" id="KW-0804">Transcription</keyword>
<dbReference type="FunFam" id="3.40.50.2300:FF:000001">
    <property type="entry name" value="DNA-binding response regulator PhoB"/>
    <property type="match status" value="1"/>
</dbReference>
<dbReference type="PANTHER" id="PTHR48111">
    <property type="entry name" value="REGULATOR OF RPOS"/>
    <property type="match status" value="1"/>
</dbReference>
<dbReference type="Gene3D" id="6.10.250.690">
    <property type="match status" value="1"/>
</dbReference>
<evidence type="ECO:0000313" key="12">
    <source>
        <dbReference type="Proteomes" id="UP000757900"/>
    </source>
</evidence>
<dbReference type="GO" id="GO:0005829">
    <property type="term" value="C:cytosol"/>
    <property type="evidence" value="ECO:0007669"/>
    <property type="project" value="TreeGrafter"/>
</dbReference>
<dbReference type="AlphaFoldDB" id="A0A929QSD4"/>
<dbReference type="Pfam" id="PF00486">
    <property type="entry name" value="Trans_reg_C"/>
    <property type="match status" value="1"/>
</dbReference>
<dbReference type="InterPro" id="IPR001867">
    <property type="entry name" value="OmpR/PhoB-type_DNA-bd"/>
</dbReference>
<dbReference type="GeneID" id="84817012"/>
<keyword evidence="4 8" id="KW-0238">DNA-binding</keyword>
<name>A0A929QSD4_ABIDE</name>
<dbReference type="PROSITE" id="PS51755">
    <property type="entry name" value="OMPR_PHOB"/>
    <property type="match status" value="1"/>
</dbReference>
<dbReference type="SMART" id="SM00862">
    <property type="entry name" value="Trans_reg_C"/>
    <property type="match status" value="1"/>
</dbReference>
<organism evidence="11 12">
    <name type="scientific">Abiotrophia defectiva</name>
    <name type="common">Streptococcus defectivus</name>
    <dbReference type="NCBI Taxonomy" id="46125"/>
    <lineage>
        <taxon>Bacteria</taxon>
        <taxon>Bacillati</taxon>
        <taxon>Bacillota</taxon>
        <taxon>Bacilli</taxon>
        <taxon>Lactobacillales</taxon>
        <taxon>Aerococcaceae</taxon>
        <taxon>Abiotrophia</taxon>
    </lineage>
</organism>
<dbReference type="RefSeq" id="WP_023392597.1">
    <property type="nucleotide sequence ID" value="NZ_CAJPUI010000011.1"/>
</dbReference>
<dbReference type="SMART" id="SM00448">
    <property type="entry name" value="REC"/>
    <property type="match status" value="1"/>
</dbReference>
<dbReference type="InterPro" id="IPR011006">
    <property type="entry name" value="CheY-like_superfamily"/>
</dbReference>
<evidence type="ECO:0000256" key="3">
    <source>
        <dbReference type="ARBA" id="ARBA00023015"/>
    </source>
</evidence>
<keyword evidence="2" id="KW-0902">Two-component regulatory system</keyword>
<feature type="modified residue" description="4-aspartylphosphate" evidence="7">
    <location>
        <position position="54"/>
    </location>
</feature>
<dbReference type="SUPFAM" id="SSF52172">
    <property type="entry name" value="CheY-like"/>
    <property type="match status" value="1"/>
</dbReference>
<dbReference type="Proteomes" id="UP000757900">
    <property type="component" value="Unassembled WGS sequence"/>
</dbReference>
<keyword evidence="3" id="KW-0805">Transcription regulation</keyword>
<dbReference type="InterPro" id="IPR036388">
    <property type="entry name" value="WH-like_DNA-bd_sf"/>
</dbReference>
<dbReference type="SUPFAM" id="SSF46894">
    <property type="entry name" value="C-terminal effector domain of the bipartite response regulators"/>
    <property type="match status" value="1"/>
</dbReference>
<evidence type="ECO:0000256" key="8">
    <source>
        <dbReference type="PROSITE-ProRule" id="PRU01091"/>
    </source>
</evidence>
<evidence type="ECO:0000313" key="11">
    <source>
        <dbReference type="EMBL" id="MBF0934161.1"/>
    </source>
</evidence>
<comment type="caution">
    <text evidence="11">The sequence shown here is derived from an EMBL/GenBank/DDBJ whole genome shotgun (WGS) entry which is preliminary data.</text>
</comment>
<dbReference type="EMBL" id="JABZFV010000003">
    <property type="protein sequence ID" value="MBF0934161.1"/>
    <property type="molecule type" value="Genomic_DNA"/>
</dbReference>
<keyword evidence="1 7" id="KW-0597">Phosphoprotein</keyword>